<evidence type="ECO:0000256" key="2">
    <source>
        <dbReference type="ARBA" id="ARBA00023015"/>
    </source>
</evidence>
<evidence type="ECO:0000256" key="1">
    <source>
        <dbReference type="ARBA" id="ARBA00022491"/>
    </source>
</evidence>
<feature type="domain" description="HTH tetR-type" evidence="6">
    <location>
        <begin position="4"/>
        <end position="64"/>
    </location>
</feature>
<keyword evidence="3 5" id="KW-0238">DNA-binding</keyword>
<sequence length="194" mass="21860">MKETSVADDVTRAAVELFSTQGYANTSVQQIVEAAGVTKGAMYHYFESKDDLLFGIYDRLLSLQKTHLDAIISRGGPVDEVLRAACVDVLETSIEYLPEGTVFFRSAHMLSAPRQGEVTRRRREYHDEFAALIQQGREAGLFRTDIPVPLLVAHFFSDVHYLSHWYSPHGPESRTLVAEQLTELFLSSIRIPKD</sequence>
<dbReference type="InterPro" id="IPR001647">
    <property type="entry name" value="HTH_TetR"/>
</dbReference>
<dbReference type="InterPro" id="IPR036271">
    <property type="entry name" value="Tet_transcr_reg_TetR-rel_C_sf"/>
</dbReference>
<dbReference type="PANTHER" id="PTHR30055">
    <property type="entry name" value="HTH-TYPE TRANSCRIPTIONAL REGULATOR RUTR"/>
    <property type="match status" value="1"/>
</dbReference>
<dbReference type="Gene3D" id="1.10.357.10">
    <property type="entry name" value="Tetracycline Repressor, domain 2"/>
    <property type="match status" value="1"/>
</dbReference>
<dbReference type="SUPFAM" id="SSF46689">
    <property type="entry name" value="Homeodomain-like"/>
    <property type="match status" value="1"/>
</dbReference>
<keyword evidence="1" id="KW-0678">Repressor</keyword>
<evidence type="ECO:0000313" key="8">
    <source>
        <dbReference type="Proteomes" id="UP000326838"/>
    </source>
</evidence>
<comment type="caution">
    <text evidence="7">The sequence shown here is derived from an EMBL/GenBank/DDBJ whole genome shotgun (WGS) entry which is preliminary data.</text>
</comment>
<keyword evidence="2" id="KW-0805">Transcription regulation</keyword>
<feature type="DNA-binding region" description="H-T-H motif" evidence="5">
    <location>
        <begin position="27"/>
        <end position="46"/>
    </location>
</feature>
<dbReference type="GO" id="GO:0003700">
    <property type="term" value="F:DNA-binding transcription factor activity"/>
    <property type="evidence" value="ECO:0007669"/>
    <property type="project" value="TreeGrafter"/>
</dbReference>
<dbReference type="PROSITE" id="PS50977">
    <property type="entry name" value="HTH_TETR_2"/>
    <property type="match status" value="1"/>
</dbReference>
<name>A0A5N0TH25_9MICO</name>
<dbReference type="PROSITE" id="PS01081">
    <property type="entry name" value="HTH_TETR_1"/>
    <property type="match status" value="1"/>
</dbReference>
<dbReference type="Pfam" id="PF17932">
    <property type="entry name" value="TetR_C_24"/>
    <property type="match status" value="1"/>
</dbReference>
<dbReference type="InterPro" id="IPR050109">
    <property type="entry name" value="HTH-type_TetR-like_transc_reg"/>
</dbReference>
<dbReference type="EMBL" id="VYUY01000007">
    <property type="protein sequence ID" value="KAA9134370.1"/>
    <property type="molecule type" value="Genomic_DNA"/>
</dbReference>
<dbReference type="Gene3D" id="1.10.10.60">
    <property type="entry name" value="Homeodomain-like"/>
    <property type="match status" value="1"/>
</dbReference>
<keyword evidence="8" id="KW-1185">Reference proteome</keyword>
<dbReference type="GO" id="GO:0000976">
    <property type="term" value="F:transcription cis-regulatory region binding"/>
    <property type="evidence" value="ECO:0007669"/>
    <property type="project" value="TreeGrafter"/>
</dbReference>
<protein>
    <submittedName>
        <fullName evidence="7">TetR/AcrR family transcriptional regulator</fullName>
    </submittedName>
</protein>
<dbReference type="Pfam" id="PF00440">
    <property type="entry name" value="TetR_N"/>
    <property type="match status" value="1"/>
</dbReference>
<gene>
    <name evidence="7" type="ORF">F6B40_06240</name>
</gene>
<keyword evidence="4" id="KW-0804">Transcription</keyword>
<accession>A0A5N0TH25</accession>
<proteinExistence type="predicted"/>
<organism evidence="7 8">
    <name type="scientific">Microbacterium caowuchunii</name>
    <dbReference type="NCBI Taxonomy" id="2614638"/>
    <lineage>
        <taxon>Bacteria</taxon>
        <taxon>Bacillati</taxon>
        <taxon>Actinomycetota</taxon>
        <taxon>Actinomycetes</taxon>
        <taxon>Micrococcales</taxon>
        <taxon>Microbacteriaceae</taxon>
        <taxon>Microbacterium</taxon>
    </lineage>
</organism>
<dbReference type="Proteomes" id="UP000326838">
    <property type="component" value="Unassembled WGS sequence"/>
</dbReference>
<dbReference type="InterPro" id="IPR009057">
    <property type="entry name" value="Homeodomain-like_sf"/>
</dbReference>
<dbReference type="InterPro" id="IPR023772">
    <property type="entry name" value="DNA-bd_HTH_TetR-type_CS"/>
</dbReference>
<dbReference type="RefSeq" id="WP_150892671.1">
    <property type="nucleotide sequence ID" value="NZ_VYUY01000007.1"/>
</dbReference>
<evidence type="ECO:0000256" key="5">
    <source>
        <dbReference type="PROSITE-ProRule" id="PRU00335"/>
    </source>
</evidence>
<evidence type="ECO:0000259" key="6">
    <source>
        <dbReference type="PROSITE" id="PS50977"/>
    </source>
</evidence>
<evidence type="ECO:0000313" key="7">
    <source>
        <dbReference type="EMBL" id="KAA9134370.1"/>
    </source>
</evidence>
<dbReference type="PRINTS" id="PR00455">
    <property type="entry name" value="HTHTETR"/>
</dbReference>
<dbReference type="InterPro" id="IPR041490">
    <property type="entry name" value="KstR2_TetR_C"/>
</dbReference>
<dbReference type="SUPFAM" id="SSF48498">
    <property type="entry name" value="Tetracyclin repressor-like, C-terminal domain"/>
    <property type="match status" value="1"/>
</dbReference>
<dbReference type="AlphaFoldDB" id="A0A5N0TH25"/>
<evidence type="ECO:0000256" key="3">
    <source>
        <dbReference type="ARBA" id="ARBA00023125"/>
    </source>
</evidence>
<evidence type="ECO:0000256" key="4">
    <source>
        <dbReference type="ARBA" id="ARBA00023163"/>
    </source>
</evidence>
<reference evidence="8" key="1">
    <citation type="submission" date="2019-09" db="EMBL/GenBank/DDBJ databases">
        <title>Mumia zhuanghuii sp. nov. isolated from the intestinal contents of plateau pika (Ochotona curzoniae) in the Qinghai-Tibet plateau of China.</title>
        <authorList>
            <person name="Tian Z."/>
        </authorList>
    </citation>
    <scope>NUCLEOTIDE SEQUENCE [LARGE SCALE GENOMIC DNA]</scope>
    <source>
        <strain evidence="8">L-033</strain>
    </source>
</reference>
<dbReference type="PANTHER" id="PTHR30055:SF175">
    <property type="entry name" value="HTH-TYPE TRANSCRIPTIONAL REPRESSOR KSTR2"/>
    <property type="match status" value="1"/>
</dbReference>